<organism evidence="5 6">
    <name type="scientific">Phytophthora citrophthora</name>
    <dbReference type="NCBI Taxonomy" id="4793"/>
    <lineage>
        <taxon>Eukaryota</taxon>
        <taxon>Sar</taxon>
        <taxon>Stramenopiles</taxon>
        <taxon>Oomycota</taxon>
        <taxon>Peronosporomycetes</taxon>
        <taxon>Peronosporales</taxon>
        <taxon>Peronosporaceae</taxon>
        <taxon>Phytophthora</taxon>
    </lineage>
</organism>
<dbReference type="SUPFAM" id="SSF57850">
    <property type="entry name" value="RING/U-box"/>
    <property type="match status" value="1"/>
</dbReference>
<dbReference type="SMART" id="SM00184">
    <property type="entry name" value="RING"/>
    <property type="match status" value="1"/>
</dbReference>
<protein>
    <submittedName>
        <fullName evidence="5">RING finger protein B</fullName>
    </submittedName>
</protein>
<evidence type="ECO:0000259" key="4">
    <source>
        <dbReference type="PROSITE" id="PS50089"/>
    </source>
</evidence>
<gene>
    <name evidence="5" type="ORF">P3T76_013870</name>
</gene>
<keyword evidence="1" id="KW-0479">Metal-binding</keyword>
<evidence type="ECO:0000256" key="1">
    <source>
        <dbReference type="PROSITE-ProRule" id="PRU00175"/>
    </source>
</evidence>
<keyword evidence="2" id="KW-0175">Coiled coil</keyword>
<dbReference type="InterPro" id="IPR001841">
    <property type="entry name" value="Znf_RING"/>
</dbReference>
<dbReference type="Proteomes" id="UP001259832">
    <property type="component" value="Unassembled WGS sequence"/>
</dbReference>
<accession>A0AAD9LBK6</accession>
<keyword evidence="1" id="KW-0862">Zinc</keyword>
<dbReference type="GO" id="GO:0008270">
    <property type="term" value="F:zinc ion binding"/>
    <property type="evidence" value="ECO:0007669"/>
    <property type="project" value="UniProtKB-KW"/>
</dbReference>
<name>A0AAD9LBK6_9STRA</name>
<feature type="domain" description="RING-type" evidence="4">
    <location>
        <begin position="334"/>
        <end position="369"/>
    </location>
</feature>
<keyword evidence="6" id="KW-1185">Reference proteome</keyword>
<dbReference type="Gene3D" id="3.30.40.10">
    <property type="entry name" value="Zinc/RING finger domain, C3HC4 (zinc finger)"/>
    <property type="match status" value="1"/>
</dbReference>
<feature type="compositionally biased region" description="Acidic residues" evidence="3">
    <location>
        <begin position="1"/>
        <end position="18"/>
    </location>
</feature>
<evidence type="ECO:0000256" key="2">
    <source>
        <dbReference type="SAM" id="Coils"/>
    </source>
</evidence>
<feature type="region of interest" description="Disordered" evidence="3">
    <location>
        <begin position="1"/>
        <end position="33"/>
    </location>
</feature>
<dbReference type="EMBL" id="JASMQC010000038">
    <property type="protein sequence ID" value="KAK1930548.1"/>
    <property type="molecule type" value="Genomic_DNA"/>
</dbReference>
<proteinExistence type="predicted"/>
<dbReference type="Pfam" id="PF13920">
    <property type="entry name" value="zf-C3HC4_3"/>
    <property type="match status" value="1"/>
</dbReference>
<dbReference type="PROSITE" id="PS50089">
    <property type="entry name" value="ZF_RING_2"/>
    <property type="match status" value="1"/>
</dbReference>
<keyword evidence="1" id="KW-0863">Zinc-finger</keyword>
<evidence type="ECO:0000313" key="6">
    <source>
        <dbReference type="Proteomes" id="UP001259832"/>
    </source>
</evidence>
<reference evidence="5" key="1">
    <citation type="submission" date="2023-08" db="EMBL/GenBank/DDBJ databases">
        <title>Reference Genome Resource for the Citrus Pathogen Phytophthora citrophthora.</title>
        <authorList>
            <person name="Moller H."/>
            <person name="Coetzee B."/>
            <person name="Rose L.J."/>
            <person name="Van Niekerk J.M."/>
        </authorList>
    </citation>
    <scope>NUCLEOTIDE SEQUENCE</scope>
    <source>
        <strain evidence="5">STE-U-9442</strain>
    </source>
</reference>
<feature type="coiled-coil region" evidence="2">
    <location>
        <begin position="204"/>
        <end position="231"/>
    </location>
</feature>
<comment type="caution">
    <text evidence="5">The sequence shown here is derived from an EMBL/GenBank/DDBJ whole genome shotgun (WGS) entry which is preliminary data.</text>
</comment>
<sequence length="389" mass="43296">MSNYSEDDWSLVSEDEETQSNMSFDEVDPEPEVQVEFDPEVEVVKVETSVSTCTADELSIPEGESADVVSLLSDNGILRSVAGYSREIRVSLLSPAHQARYTSPPPEHSSPVSTDVSPKRNIKLAFIGTDTCPKSFPERLRALTSAMCPGPEEISSPTFTEVTSFKQDQCTQANLDTTADQSHKNRAALLRDALDRCMTMANQLRAKDQDNERLSIRIAEMENVAAKSEQQSRRDSMMLKMNERSLALAKQQAQLTAEYQDNLKAISDSLRRENAQISAQNAVLRGDDEALEIRSLDELEELESILVRGMENVRAALRSKYRLAVEKTREKELCVVCFEKPVAVVLLPCRHQVLCASCAVRVPICPIDRKGIQDKVLTYGLSAYADSDK</sequence>
<evidence type="ECO:0000256" key="3">
    <source>
        <dbReference type="SAM" id="MobiDB-lite"/>
    </source>
</evidence>
<dbReference type="AlphaFoldDB" id="A0AAD9LBK6"/>
<dbReference type="InterPro" id="IPR013083">
    <property type="entry name" value="Znf_RING/FYVE/PHD"/>
</dbReference>
<evidence type="ECO:0000313" key="5">
    <source>
        <dbReference type="EMBL" id="KAK1930548.1"/>
    </source>
</evidence>